<dbReference type="EMBL" id="JAUJLE010000163">
    <property type="protein sequence ID" value="KAK0973119.1"/>
    <property type="molecule type" value="Genomic_DNA"/>
</dbReference>
<dbReference type="AlphaFoldDB" id="A0AAN6QMX0"/>
<evidence type="ECO:0000256" key="4">
    <source>
        <dbReference type="ARBA" id="ARBA00035264"/>
    </source>
</evidence>
<feature type="region of interest" description="Disordered" evidence="5">
    <location>
        <begin position="232"/>
        <end position="252"/>
    </location>
</feature>
<feature type="region of interest" description="Disordered" evidence="5">
    <location>
        <begin position="77"/>
        <end position="101"/>
    </location>
</feature>
<dbReference type="GO" id="GO:0005763">
    <property type="term" value="C:mitochondrial small ribosomal subunit"/>
    <property type="evidence" value="ECO:0007669"/>
    <property type="project" value="TreeGrafter"/>
</dbReference>
<feature type="region of interest" description="Disordered" evidence="5">
    <location>
        <begin position="1"/>
        <end position="25"/>
    </location>
</feature>
<dbReference type="SUPFAM" id="SSF46911">
    <property type="entry name" value="Ribosomal protein S18"/>
    <property type="match status" value="1"/>
</dbReference>
<evidence type="ECO:0000256" key="3">
    <source>
        <dbReference type="ARBA" id="ARBA00023274"/>
    </source>
</evidence>
<evidence type="ECO:0000256" key="5">
    <source>
        <dbReference type="SAM" id="MobiDB-lite"/>
    </source>
</evidence>
<gene>
    <name evidence="6" type="ORF">LTR91_014836</name>
</gene>
<evidence type="ECO:0000256" key="1">
    <source>
        <dbReference type="ARBA" id="ARBA00005589"/>
    </source>
</evidence>
<dbReference type="InterPro" id="IPR036870">
    <property type="entry name" value="Ribosomal_bS18_sf"/>
</dbReference>
<feature type="compositionally biased region" description="Basic and acidic residues" evidence="5">
    <location>
        <begin position="235"/>
        <end position="245"/>
    </location>
</feature>
<reference evidence="6" key="1">
    <citation type="submission" date="2023-06" db="EMBL/GenBank/DDBJ databases">
        <title>Black Yeasts Isolated from many extreme environments.</title>
        <authorList>
            <person name="Coleine C."/>
            <person name="Stajich J.E."/>
            <person name="Selbmann L."/>
        </authorList>
    </citation>
    <scope>NUCLEOTIDE SEQUENCE</scope>
    <source>
        <strain evidence="6">CCFEE 5200</strain>
    </source>
</reference>
<evidence type="ECO:0000313" key="7">
    <source>
        <dbReference type="Proteomes" id="UP001175353"/>
    </source>
</evidence>
<name>A0AAN6QMX0_9PEZI</name>
<dbReference type="Gene3D" id="4.10.640.10">
    <property type="entry name" value="Ribosomal protein S18"/>
    <property type="match status" value="1"/>
</dbReference>
<proteinExistence type="inferred from homology"/>
<dbReference type="InterPro" id="IPR001648">
    <property type="entry name" value="Ribosomal_bS18"/>
</dbReference>
<dbReference type="GO" id="GO:0070181">
    <property type="term" value="F:small ribosomal subunit rRNA binding"/>
    <property type="evidence" value="ECO:0007669"/>
    <property type="project" value="TreeGrafter"/>
</dbReference>
<keyword evidence="2" id="KW-0689">Ribosomal protein</keyword>
<evidence type="ECO:0000313" key="6">
    <source>
        <dbReference type="EMBL" id="KAK0973119.1"/>
    </source>
</evidence>
<evidence type="ECO:0000256" key="2">
    <source>
        <dbReference type="ARBA" id="ARBA00022980"/>
    </source>
</evidence>
<dbReference type="Pfam" id="PF01084">
    <property type="entry name" value="Ribosomal_S18"/>
    <property type="match status" value="1"/>
</dbReference>
<keyword evidence="7" id="KW-1185">Reference proteome</keyword>
<comment type="caution">
    <text evidence="6">The sequence shown here is derived from an EMBL/GenBank/DDBJ whole genome shotgun (WGS) entry which is preliminary data.</text>
</comment>
<dbReference type="FunFam" id="4.10.640.10:FF:000013">
    <property type="entry name" value="37S ribosomal protein S18"/>
    <property type="match status" value="1"/>
</dbReference>
<sequence length="252" mass="28346">MEVQGGPAHPNTSPALPTSLPRRQGPAEGILKTIMGVDTVAWHTVRPGFSPPPICQNNKSEQRQAWLLTCQADKTIKSPQTEGRVSSKEAGTSTIDNPRQTALEATADRQRLKREQALAELARPYSRRDLEQQIPRRYKLGDVYAPHDLSGTEMGKWRKMRRKPRVVSHGSDVLDSLGVDPREHYKNFSMMGEYVSEMGRIKHRSETGLRPVNQRRMAKAIRRAIGTGLMPSTYRHPELLRDDLAGRGPRRG</sequence>
<keyword evidence="3" id="KW-0687">Ribonucleoprotein</keyword>
<dbReference type="PANTHER" id="PTHR13479">
    <property type="entry name" value="30S RIBOSOMAL PROTEIN S18"/>
    <property type="match status" value="1"/>
</dbReference>
<dbReference type="Proteomes" id="UP001175353">
    <property type="component" value="Unassembled WGS sequence"/>
</dbReference>
<dbReference type="GO" id="GO:0032543">
    <property type="term" value="P:mitochondrial translation"/>
    <property type="evidence" value="ECO:0007669"/>
    <property type="project" value="TreeGrafter"/>
</dbReference>
<dbReference type="GO" id="GO:0003735">
    <property type="term" value="F:structural constituent of ribosome"/>
    <property type="evidence" value="ECO:0007669"/>
    <property type="project" value="InterPro"/>
</dbReference>
<protein>
    <recommendedName>
        <fullName evidence="4">Small ribosomal subunit protein bS18m</fullName>
    </recommendedName>
</protein>
<feature type="compositionally biased region" description="Polar residues" evidence="5">
    <location>
        <begin position="77"/>
        <end position="100"/>
    </location>
</feature>
<accession>A0AAN6QMX0</accession>
<dbReference type="PANTHER" id="PTHR13479:SF40">
    <property type="entry name" value="SMALL RIBOSOMAL SUBUNIT PROTEIN BS18M"/>
    <property type="match status" value="1"/>
</dbReference>
<comment type="similarity">
    <text evidence="1">Belongs to the bacterial ribosomal protein bS18 family.</text>
</comment>
<organism evidence="6 7">
    <name type="scientific">Friedmanniomyces endolithicus</name>
    <dbReference type="NCBI Taxonomy" id="329885"/>
    <lineage>
        <taxon>Eukaryota</taxon>
        <taxon>Fungi</taxon>
        <taxon>Dikarya</taxon>
        <taxon>Ascomycota</taxon>
        <taxon>Pezizomycotina</taxon>
        <taxon>Dothideomycetes</taxon>
        <taxon>Dothideomycetidae</taxon>
        <taxon>Mycosphaerellales</taxon>
        <taxon>Teratosphaeriaceae</taxon>
        <taxon>Friedmanniomyces</taxon>
    </lineage>
</organism>